<dbReference type="AlphaFoldDB" id="A0AAD7WGM6"/>
<evidence type="ECO:0000256" key="1">
    <source>
        <dbReference type="SAM" id="MobiDB-lite"/>
    </source>
</evidence>
<gene>
    <name evidence="2" type="ORF">AAFF_G00019780</name>
</gene>
<evidence type="ECO:0000313" key="3">
    <source>
        <dbReference type="Proteomes" id="UP001221898"/>
    </source>
</evidence>
<keyword evidence="3" id="KW-1185">Reference proteome</keyword>
<reference evidence="2" key="1">
    <citation type="journal article" date="2023" name="Science">
        <title>Genome structures resolve the early diversification of teleost fishes.</title>
        <authorList>
            <person name="Parey E."/>
            <person name="Louis A."/>
            <person name="Montfort J."/>
            <person name="Bouchez O."/>
            <person name="Roques C."/>
            <person name="Iampietro C."/>
            <person name="Lluch J."/>
            <person name="Castinel A."/>
            <person name="Donnadieu C."/>
            <person name="Desvignes T."/>
            <person name="Floi Bucao C."/>
            <person name="Jouanno E."/>
            <person name="Wen M."/>
            <person name="Mejri S."/>
            <person name="Dirks R."/>
            <person name="Jansen H."/>
            <person name="Henkel C."/>
            <person name="Chen W.J."/>
            <person name="Zahm M."/>
            <person name="Cabau C."/>
            <person name="Klopp C."/>
            <person name="Thompson A.W."/>
            <person name="Robinson-Rechavi M."/>
            <person name="Braasch I."/>
            <person name="Lecointre G."/>
            <person name="Bobe J."/>
            <person name="Postlethwait J.H."/>
            <person name="Berthelot C."/>
            <person name="Roest Crollius H."/>
            <person name="Guiguen Y."/>
        </authorList>
    </citation>
    <scope>NUCLEOTIDE SEQUENCE</scope>
    <source>
        <strain evidence="2">NC1722</strain>
    </source>
</reference>
<dbReference type="EMBL" id="JAINUG010000107">
    <property type="protein sequence ID" value="KAJ8396401.1"/>
    <property type="molecule type" value="Genomic_DNA"/>
</dbReference>
<comment type="caution">
    <text evidence="2">The sequence shown here is derived from an EMBL/GenBank/DDBJ whole genome shotgun (WGS) entry which is preliminary data.</text>
</comment>
<sequence length="72" mass="7699">MSDTGAAATGDEKNKPAGRADDSTGKKEAGSISMKEKLELQFTLSAVIFGSWFQVSNVEKKWTNTALLCSVD</sequence>
<name>A0AAD7WGM6_9TELE</name>
<feature type="compositionally biased region" description="Basic and acidic residues" evidence="1">
    <location>
        <begin position="10"/>
        <end position="31"/>
    </location>
</feature>
<dbReference type="Proteomes" id="UP001221898">
    <property type="component" value="Unassembled WGS sequence"/>
</dbReference>
<accession>A0AAD7WGM6</accession>
<evidence type="ECO:0000313" key="2">
    <source>
        <dbReference type="EMBL" id="KAJ8396401.1"/>
    </source>
</evidence>
<organism evidence="2 3">
    <name type="scientific">Aldrovandia affinis</name>
    <dbReference type="NCBI Taxonomy" id="143900"/>
    <lineage>
        <taxon>Eukaryota</taxon>
        <taxon>Metazoa</taxon>
        <taxon>Chordata</taxon>
        <taxon>Craniata</taxon>
        <taxon>Vertebrata</taxon>
        <taxon>Euteleostomi</taxon>
        <taxon>Actinopterygii</taxon>
        <taxon>Neopterygii</taxon>
        <taxon>Teleostei</taxon>
        <taxon>Notacanthiformes</taxon>
        <taxon>Halosauridae</taxon>
        <taxon>Aldrovandia</taxon>
    </lineage>
</organism>
<protein>
    <submittedName>
        <fullName evidence="2">Uncharacterized protein</fullName>
    </submittedName>
</protein>
<proteinExistence type="predicted"/>
<feature type="region of interest" description="Disordered" evidence="1">
    <location>
        <begin position="1"/>
        <end position="31"/>
    </location>
</feature>